<feature type="compositionally biased region" description="Basic and acidic residues" evidence="1">
    <location>
        <begin position="22"/>
        <end position="32"/>
    </location>
</feature>
<evidence type="ECO:0000256" key="1">
    <source>
        <dbReference type="SAM" id="MobiDB-lite"/>
    </source>
</evidence>
<organism evidence="2 3">
    <name type="scientific">Synaphobranchus kaupii</name>
    <name type="common">Kaup's arrowtooth eel</name>
    <dbReference type="NCBI Taxonomy" id="118154"/>
    <lineage>
        <taxon>Eukaryota</taxon>
        <taxon>Metazoa</taxon>
        <taxon>Chordata</taxon>
        <taxon>Craniata</taxon>
        <taxon>Vertebrata</taxon>
        <taxon>Euteleostomi</taxon>
        <taxon>Actinopterygii</taxon>
        <taxon>Neopterygii</taxon>
        <taxon>Teleostei</taxon>
        <taxon>Anguilliformes</taxon>
        <taxon>Synaphobranchidae</taxon>
        <taxon>Synaphobranchus</taxon>
    </lineage>
</organism>
<dbReference type="EMBL" id="JAINUF010000017">
    <property type="protein sequence ID" value="KAJ8339270.1"/>
    <property type="molecule type" value="Genomic_DNA"/>
</dbReference>
<evidence type="ECO:0000313" key="2">
    <source>
        <dbReference type="EMBL" id="KAJ8339270.1"/>
    </source>
</evidence>
<evidence type="ECO:0000313" key="3">
    <source>
        <dbReference type="Proteomes" id="UP001152622"/>
    </source>
</evidence>
<keyword evidence="3" id="KW-1185">Reference proteome</keyword>
<gene>
    <name evidence="2" type="ORF">SKAU_G00360560</name>
</gene>
<feature type="compositionally biased region" description="Basic and acidic residues" evidence="1">
    <location>
        <begin position="74"/>
        <end position="85"/>
    </location>
</feature>
<name>A0A9Q1IG19_SYNKA</name>
<dbReference type="AlphaFoldDB" id="A0A9Q1IG19"/>
<accession>A0A9Q1IG19</accession>
<feature type="compositionally biased region" description="Basic and acidic residues" evidence="1">
    <location>
        <begin position="1"/>
        <end position="10"/>
    </location>
</feature>
<sequence length="85" mass="9151">MTSTNRKEYSEQTGEDVQGTVHRQETEERPEMEASEQGGTSSGEADNVGGSGIVDGAGVSADNPVKGAPNQQMKRQEQEVEKVRK</sequence>
<protein>
    <submittedName>
        <fullName evidence="2">Uncharacterized protein</fullName>
    </submittedName>
</protein>
<reference evidence="2" key="1">
    <citation type="journal article" date="2023" name="Science">
        <title>Genome structures resolve the early diversification of teleost fishes.</title>
        <authorList>
            <person name="Parey E."/>
            <person name="Louis A."/>
            <person name="Montfort J."/>
            <person name="Bouchez O."/>
            <person name="Roques C."/>
            <person name="Iampietro C."/>
            <person name="Lluch J."/>
            <person name="Castinel A."/>
            <person name="Donnadieu C."/>
            <person name="Desvignes T."/>
            <person name="Floi Bucao C."/>
            <person name="Jouanno E."/>
            <person name="Wen M."/>
            <person name="Mejri S."/>
            <person name="Dirks R."/>
            <person name="Jansen H."/>
            <person name="Henkel C."/>
            <person name="Chen W.J."/>
            <person name="Zahm M."/>
            <person name="Cabau C."/>
            <person name="Klopp C."/>
            <person name="Thompson A.W."/>
            <person name="Robinson-Rechavi M."/>
            <person name="Braasch I."/>
            <person name="Lecointre G."/>
            <person name="Bobe J."/>
            <person name="Postlethwait J.H."/>
            <person name="Berthelot C."/>
            <person name="Roest Crollius H."/>
            <person name="Guiguen Y."/>
        </authorList>
    </citation>
    <scope>NUCLEOTIDE SEQUENCE</scope>
    <source>
        <strain evidence="2">WJC10195</strain>
    </source>
</reference>
<proteinExistence type="predicted"/>
<dbReference type="Proteomes" id="UP001152622">
    <property type="component" value="Chromosome 17"/>
</dbReference>
<feature type="region of interest" description="Disordered" evidence="1">
    <location>
        <begin position="1"/>
        <end position="85"/>
    </location>
</feature>
<comment type="caution">
    <text evidence="2">The sequence shown here is derived from an EMBL/GenBank/DDBJ whole genome shotgun (WGS) entry which is preliminary data.</text>
</comment>